<dbReference type="PANTHER" id="PTHR37029:SF1">
    <property type="entry name" value="SSR1768 PROTEIN"/>
    <property type="match status" value="1"/>
</dbReference>
<dbReference type="Proteomes" id="UP001149009">
    <property type="component" value="Unassembled WGS sequence"/>
</dbReference>
<gene>
    <name evidence="1" type="ORF">NYR54_17865</name>
</gene>
<evidence type="ECO:0000313" key="2">
    <source>
        <dbReference type="Proteomes" id="UP001149009"/>
    </source>
</evidence>
<dbReference type="InterPro" id="IPR019270">
    <property type="entry name" value="DUF2283"/>
</dbReference>
<dbReference type="RefSeq" id="WP_261517086.1">
    <property type="nucleotide sequence ID" value="NZ_JAODNV010000026.1"/>
</dbReference>
<sequence>MKPTVKYRPEDNAAYICFSSAKVLESAEVSPDVVFDFDAEGHVVGIELLDARSQLSADVLNEAA</sequence>
<dbReference type="Pfam" id="PF10049">
    <property type="entry name" value="DUF2283"/>
    <property type="match status" value="1"/>
</dbReference>
<name>A0A9X2XB63_9HYPH</name>
<dbReference type="PANTHER" id="PTHR37029">
    <property type="entry name" value="SSR1768 PROTEIN"/>
    <property type="match status" value="1"/>
</dbReference>
<keyword evidence="2" id="KW-1185">Reference proteome</keyword>
<evidence type="ECO:0000313" key="1">
    <source>
        <dbReference type="EMBL" id="MCT8992133.1"/>
    </source>
</evidence>
<dbReference type="AlphaFoldDB" id="A0A9X2XB63"/>
<proteinExistence type="predicted"/>
<accession>A0A9X2XB63</accession>
<dbReference type="EMBL" id="JAODNV010000026">
    <property type="protein sequence ID" value="MCT8992133.1"/>
    <property type="molecule type" value="Genomic_DNA"/>
</dbReference>
<comment type="caution">
    <text evidence="1">The sequence shown here is derived from an EMBL/GenBank/DDBJ whole genome shotgun (WGS) entry which is preliminary data.</text>
</comment>
<organism evidence="1 2">
    <name type="scientific">Chelativorans petroleitrophicus</name>
    <dbReference type="NCBI Taxonomy" id="2975484"/>
    <lineage>
        <taxon>Bacteria</taxon>
        <taxon>Pseudomonadati</taxon>
        <taxon>Pseudomonadota</taxon>
        <taxon>Alphaproteobacteria</taxon>
        <taxon>Hyphomicrobiales</taxon>
        <taxon>Phyllobacteriaceae</taxon>
        <taxon>Chelativorans</taxon>
    </lineage>
</organism>
<protein>
    <submittedName>
        <fullName evidence="1">DUF2283 domain-containing protein</fullName>
    </submittedName>
</protein>
<reference evidence="1" key="1">
    <citation type="submission" date="2022-08" db="EMBL/GenBank/DDBJ databases">
        <title>Chelativorans sichuanense sp. nov., a paraffin oil-degrading bacterium isolated from a mixture of oil-based drill cuttings and paddy soil.</title>
        <authorList>
            <person name="Yu J."/>
            <person name="Liu H."/>
            <person name="Chen Q."/>
        </authorList>
    </citation>
    <scope>NUCLEOTIDE SEQUENCE</scope>
    <source>
        <strain evidence="1">SCAU 2101</strain>
    </source>
</reference>